<dbReference type="SUPFAM" id="SSF55729">
    <property type="entry name" value="Acyl-CoA N-acyltransferases (Nat)"/>
    <property type="match status" value="1"/>
</dbReference>
<dbReference type="EMBL" id="CP137624">
    <property type="protein sequence ID" value="WPK10791.1"/>
    <property type="molecule type" value="Genomic_DNA"/>
</dbReference>
<dbReference type="PROSITE" id="PS51186">
    <property type="entry name" value="GNAT"/>
    <property type="match status" value="1"/>
</dbReference>
<dbReference type="InterPro" id="IPR000182">
    <property type="entry name" value="GNAT_dom"/>
</dbReference>
<dbReference type="PANTHER" id="PTHR43072:SF60">
    <property type="entry name" value="L-2,4-DIAMINOBUTYRIC ACID ACETYLTRANSFERASE"/>
    <property type="match status" value="1"/>
</dbReference>
<feature type="domain" description="N-acetyltransferase" evidence="1">
    <location>
        <begin position="1"/>
        <end position="107"/>
    </location>
</feature>
<dbReference type="InterPro" id="IPR016181">
    <property type="entry name" value="Acyl_CoA_acyltransferase"/>
</dbReference>
<dbReference type="RefSeq" id="WP_319835950.1">
    <property type="nucleotide sequence ID" value="NZ_CP137624.1"/>
</dbReference>
<gene>
    <name evidence="2" type="ORF">R6U77_12965</name>
</gene>
<dbReference type="PANTHER" id="PTHR43072">
    <property type="entry name" value="N-ACETYLTRANSFERASE"/>
    <property type="match status" value="1"/>
</dbReference>
<sequence length="107" mass="12484">MHSRNNESIILAAKVQNDYAGFVQLFPIFSSVALKRAYILNDLFVVEKYRRKGVTEQLMQAAFRFAEEQNARYVTLETAITNVTAQALYEKVGMKVEETVKHYIRYW</sequence>
<dbReference type="Gene3D" id="3.40.630.30">
    <property type="match status" value="1"/>
</dbReference>
<keyword evidence="3" id="KW-1185">Reference proteome</keyword>
<dbReference type="CDD" id="cd04301">
    <property type="entry name" value="NAT_SF"/>
    <property type="match status" value="1"/>
</dbReference>
<evidence type="ECO:0000313" key="2">
    <source>
        <dbReference type="EMBL" id="WPK10791.1"/>
    </source>
</evidence>
<dbReference type="Proteomes" id="UP001322664">
    <property type="component" value="Chromosome"/>
</dbReference>
<protein>
    <submittedName>
        <fullName evidence="2">GNAT family N-acetyltransferase</fullName>
    </submittedName>
</protein>
<proteinExistence type="predicted"/>
<evidence type="ECO:0000259" key="1">
    <source>
        <dbReference type="PROSITE" id="PS51186"/>
    </source>
</evidence>
<accession>A0ABZ0RUT5</accession>
<name>A0ABZ0RUT5_9BACI</name>
<reference evidence="2 3" key="1">
    <citation type="submission" date="2023-09" db="EMBL/GenBank/DDBJ databases">
        <authorList>
            <person name="Page C.A."/>
            <person name="Perez-Diaz I.M."/>
        </authorList>
    </citation>
    <scope>NUCLEOTIDE SEQUENCE [LARGE SCALE GENOMIC DNA]</scope>
    <source>
        <strain evidence="2 3">Ll15</strain>
    </source>
</reference>
<dbReference type="Pfam" id="PF00583">
    <property type="entry name" value="Acetyltransf_1"/>
    <property type="match status" value="1"/>
</dbReference>
<evidence type="ECO:0000313" key="3">
    <source>
        <dbReference type="Proteomes" id="UP001322664"/>
    </source>
</evidence>
<organism evidence="2 3">
    <name type="scientific">Lysinibacillus louembei</name>
    <dbReference type="NCBI Taxonomy" id="1470088"/>
    <lineage>
        <taxon>Bacteria</taxon>
        <taxon>Bacillati</taxon>
        <taxon>Bacillota</taxon>
        <taxon>Bacilli</taxon>
        <taxon>Bacillales</taxon>
        <taxon>Bacillaceae</taxon>
        <taxon>Lysinibacillus</taxon>
    </lineage>
</organism>